<reference evidence="1" key="1">
    <citation type="submission" date="2022-06" db="EMBL/GenBank/DDBJ databases">
        <title>Genome Sequence of Candolleomyces eurysporus.</title>
        <authorList>
            <person name="Buettner E."/>
        </authorList>
    </citation>
    <scope>NUCLEOTIDE SEQUENCE</scope>
    <source>
        <strain evidence="1">VTCC 930004</strain>
    </source>
</reference>
<evidence type="ECO:0000313" key="2">
    <source>
        <dbReference type="Proteomes" id="UP001140091"/>
    </source>
</evidence>
<protein>
    <submittedName>
        <fullName evidence="1">Uncharacterized protein</fullName>
    </submittedName>
</protein>
<keyword evidence="2" id="KW-1185">Reference proteome</keyword>
<name>A0A9W8J8X0_9AGAR</name>
<accession>A0A9W8J8X0</accession>
<dbReference type="AlphaFoldDB" id="A0A9W8J8X0"/>
<dbReference type="Proteomes" id="UP001140091">
    <property type="component" value="Unassembled WGS sequence"/>
</dbReference>
<sequence>MSEAGTISIVDRQFGGAYPLADEKGKPDTASPPGCMISTTRMVGVRLCTESRVESYILQGSKVIGRDPGDNTLSLDVVFAPDSPDNGVEEFEHPANGTLPGFTYRAFYTDDCVDDASMQKGNVITKDGSTKKQGFACSIF</sequence>
<dbReference type="EMBL" id="JANBPK010001055">
    <property type="protein sequence ID" value="KAJ2926545.1"/>
    <property type="molecule type" value="Genomic_DNA"/>
</dbReference>
<gene>
    <name evidence="1" type="ORF">H1R20_g10551</name>
</gene>
<comment type="caution">
    <text evidence="1">The sequence shown here is derived from an EMBL/GenBank/DDBJ whole genome shotgun (WGS) entry which is preliminary data.</text>
</comment>
<feature type="non-terminal residue" evidence="1">
    <location>
        <position position="1"/>
    </location>
</feature>
<proteinExistence type="predicted"/>
<evidence type="ECO:0000313" key="1">
    <source>
        <dbReference type="EMBL" id="KAJ2926545.1"/>
    </source>
</evidence>
<organism evidence="1 2">
    <name type="scientific">Candolleomyces eurysporus</name>
    <dbReference type="NCBI Taxonomy" id="2828524"/>
    <lineage>
        <taxon>Eukaryota</taxon>
        <taxon>Fungi</taxon>
        <taxon>Dikarya</taxon>
        <taxon>Basidiomycota</taxon>
        <taxon>Agaricomycotina</taxon>
        <taxon>Agaricomycetes</taxon>
        <taxon>Agaricomycetidae</taxon>
        <taxon>Agaricales</taxon>
        <taxon>Agaricineae</taxon>
        <taxon>Psathyrellaceae</taxon>
        <taxon>Candolleomyces</taxon>
    </lineage>
</organism>